<dbReference type="SUPFAM" id="SSF51658">
    <property type="entry name" value="Xylose isomerase-like"/>
    <property type="match status" value="1"/>
</dbReference>
<dbReference type="AlphaFoldDB" id="A0AAW6TYL0"/>
<dbReference type="Proteomes" id="UP001431776">
    <property type="component" value="Unassembled WGS sequence"/>
</dbReference>
<proteinExistence type="predicted"/>
<dbReference type="InterPro" id="IPR050312">
    <property type="entry name" value="IolE/XylAMocC-like"/>
</dbReference>
<name>A0AAW6TYL0_9BACT</name>
<dbReference type="GO" id="GO:0016853">
    <property type="term" value="F:isomerase activity"/>
    <property type="evidence" value="ECO:0007669"/>
    <property type="project" value="UniProtKB-KW"/>
</dbReference>
<dbReference type="PROSITE" id="PS51318">
    <property type="entry name" value="TAT"/>
    <property type="match status" value="1"/>
</dbReference>
<feature type="domain" description="Xylose isomerase-like TIM barrel" evidence="2">
    <location>
        <begin position="68"/>
        <end position="300"/>
    </location>
</feature>
<dbReference type="PANTHER" id="PTHR12110:SF41">
    <property type="entry name" value="INOSOSE DEHYDRATASE"/>
    <property type="match status" value="1"/>
</dbReference>
<dbReference type="EMBL" id="JASCXX010000022">
    <property type="protein sequence ID" value="MDI6450617.1"/>
    <property type="molecule type" value="Genomic_DNA"/>
</dbReference>
<dbReference type="PANTHER" id="PTHR12110">
    <property type="entry name" value="HYDROXYPYRUVATE ISOMERASE"/>
    <property type="match status" value="1"/>
</dbReference>
<evidence type="ECO:0000256" key="1">
    <source>
        <dbReference type="SAM" id="SignalP"/>
    </source>
</evidence>
<dbReference type="InterPro" id="IPR006311">
    <property type="entry name" value="TAT_signal"/>
</dbReference>
<comment type="caution">
    <text evidence="3">The sequence shown here is derived from an EMBL/GenBank/DDBJ whole genome shotgun (WGS) entry which is preliminary data.</text>
</comment>
<keyword evidence="1" id="KW-0732">Signal</keyword>
<feature type="signal peptide" evidence="1">
    <location>
        <begin position="1"/>
        <end position="25"/>
    </location>
</feature>
<sequence length="321" mass="35767">MTTETITRRSLLCGAIAGPAGGAIAAYGATGDSPQAAHPKRWKTAVGLNGFESVRSYGYRMDIQEALEFVRVCGFDGVELVDWPEPYPQTDEQARAVKRMYDRLGLEIMTLQARGLDGSCGSADAASRSRYLTHLKHQVDLLHGWGCKFIAVWSGGPVGPGSEEYCKWTAETWARLTEYARQHGMYVTTEPEPVMATHTFELLHKLVDWIDSPHFYVTFDPSHSTIMGEGDPMDFLKEFRGRVGHVHFTDTDGTRRGEGGTSKHLTLGDGKLDLQALLAELKDQGYDKWIMLDLWRLPDIYRGAYVGKKRLDAMLDTLFGA</sequence>
<evidence type="ECO:0000313" key="4">
    <source>
        <dbReference type="Proteomes" id="UP001431776"/>
    </source>
</evidence>
<feature type="chain" id="PRO_5043622250" evidence="1">
    <location>
        <begin position="26"/>
        <end position="321"/>
    </location>
</feature>
<gene>
    <name evidence="3" type="ORF">QJ522_16285</name>
</gene>
<evidence type="ECO:0000313" key="3">
    <source>
        <dbReference type="EMBL" id="MDI6450617.1"/>
    </source>
</evidence>
<keyword evidence="4" id="KW-1185">Reference proteome</keyword>
<organism evidence="3 4">
    <name type="scientific">Anaerobaca lacustris</name>
    <dbReference type="NCBI Taxonomy" id="3044600"/>
    <lineage>
        <taxon>Bacteria</taxon>
        <taxon>Pseudomonadati</taxon>
        <taxon>Planctomycetota</taxon>
        <taxon>Phycisphaerae</taxon>
        <taxon>Sedimentisphaerales</taxon>
        <taxon>Anaerobacaceae</taxon>
        <taxon>Anaerobaca</taxon>
    </lineage>
</organism>
<dbReference type="InterPro" id="IPR036237">
    <property type="entry name" value="Xyl_isomerase-like_sf"/>
</dbReference>
<dbReference type="InterPro" id="IPR013022">
    <property type="entry name" value="Xyl_isomerase-like_TIM-brl"/>
</dbReference>
<dbReference type="Gene3D" id="3.20.20.150">
    <property type="entry name" value="Divalent-metal-dependent TIM barrel enzymes"/>
    <property type="match status" value="1"/>
</dbReference>
<reference evidence="3" key="1">
    <citation type="submission" date="2023-05" db="EMBL/GenBank/DDBJ databases">
        <title>Anaerotaeda fermentans gen. nov., sp. nov., a novel anaerobic planctomycete of the new family within the order Sedimentisphaerales isolated from Taman Peninsula, Russia.</title>
        <authorList>
            <person name="Khomyakova M.A."/>
            <person name="Merkel A.Y."/>
            <person name="Slobodkin A.I."/>
        </authorList>
    </citation>
    <scope>NUCLEOTIDE SEQUENCE</scope>
    <source>
        <strain evidence="3">M17dextr</strain>
    </source>
</reference>
<accession>A0AAW6TYL0</accession>
<dbReference type="Pfam" id="PF01261">
    <property type="entry name" value="AP_endonuc_2"/>
    <property type="match status" value="1"/>
</dbReference>
<evidence type="ECO:0000259" key="2">
    <source>
        <dbReference type="Pfam" id="PF01261"/>
    </source>
</evidence>
<protein>
    <submittedName>
        <fullName evidence="3">Sugar phosphate isomerase/epimerase family protein</fullName>
    </submittedName>
</protein>
<dbReference type="RefSeq" id="WP_349246027.1">
    <property type="nucleotide sequence ID" value="NZ_JASCXX010000022.1"/>
</dbReference>
<keyword evidence="3" id="KW-0413">Isomerase</keyword>